<dbReference type="SUPFAM" id="SSF51735">
    <property type="entry name" value="NAD(P)-binding Rossmann-fold domains"/>
    <property type="match status" value="1"/>
</dbReference>
<proteinExistence type="predicted"/>
<protein>
    <submittedName>
        <fullName evidence="1">ARAD1D08338p</fullName>
    </submittedName>
</protein>
<evidence type="ECO:0000313" key="1">
    <source>
        <dbReference type="EMBL" id="CDP37301.1"/>
    </source>
</evidence>
<dbReference type="AlphaFoldDB" id="A0A060TDM6"/>
<name>A0A060TDM6_BLAAD</name>
<dbReference type="Gene3D" id="3.40.50.720">
    <property type="entry name" value="NAD(P)-binding Rossmann-like Domain"/>
    <property type="match status" value="1"/>
</dbReference>
<dbReference type="InterPro" id="IPR036291">
    <property type="entry name" value="NAD(P)-bd_dom_sf"/>
</dbReference>
<gene>
    <name evidence="1" type="ORF">GNLVRS02_ARAD1D08338g</name>
</gene>
<reference evidence="1" key="1">
    <citation type="submission" date="2014-02" db="EMBL/GenBank/DDBJ databases">
        <authorList>
            <person name="Genoscope - CEA"/>
        </authorList>
    </citation>
    <scope>NUCLEOTIDE SEQUENCE</scope>
    <source>
        <strain evidence="1">LS3</strain>
    </source>
</reference>
<accession>A0A060TDM6</accession>
<sequence length="218" mass="23436">MVSWLVIRDGNKDSEALTAFASACRDHGKSIQIVKDANVRTKQYAEQALLNAGPVDAIIYWPVVADGLGQEDGTEGEVLFEGTVRGLFHILRSGVSVATSPTKFVLVTSTLGARGVPGQGYRCAALHGCEGMMEAASIEFSDLGHFCLCFDIGVGSDADEVANNLYTGINSTGEVLEDLSSHSRSIVGGEHARAAVRDQLRWLSEEIEDWKFLTVQDS</sequence>
<reference evidence="1" key="2">
    <citation type="submission" date="2014-06" db="EMBL/GenBank/DDBJ databases">
        <title>The complete genome of Blastobotrys (Arxula) adeninivorans LS3 - a yeast of biotechnological interest.</title>
        <authorList>
            <person name="Kunze G."/>
            <person name="Gaillardin C."/>
            <person name="Czernicka M."/>
            <person name="Durrens P."/>
            <person name="Martin T."/>
            <person name="Boer E."/>
            <person name="Gabaldon T."/>
            <person name="Cruz J."/>
            <person name="Talla E."/>
            <person name="Marck C."/>
            <person name="Goffeau A."/>
            <person name="Barbe V."/>
            <person name="Baret P."/>
            <person name="Baronian K."/>
            <person name="Beier S."/>
            <person name="Bleykasten C."/>
            <person name="Bode R."/>
            <person name="Casaregola S."/>
            <person name="Despons L."/>
            <person name="Fairhead C."/>
            <person name="Giersberg M."/>
            <person name="Gierski P."/>
            <person name="Hahnel U."/>
            <person name="Hartmann A."/>
            <person name="Jankowska D."/>
            <person name="Jubin C."/>
            <person name="Jung P."/>
            <person name="Lafontaine I."/>
            <person name="Leh-Louis V."/>
            <person name="Lemaire M."/>
            <person name="Marcet-Houben M."/>
            <person name="Mascher M."/>
            <person name="Morel G."/>
            <person name="Richard G.-F."/>
            <person name="Riechen J."/>
            <person name="Sacerdot C."/>
            <person name="Sarkar A."/>
            <person name="Savel G."/>
            <person name="Schacherer J."/>
            <person name="Sherman D."/>
            <person name="Straub M.-L."/>
            <person name="Stein N."/>
            <person name="Thierry A."/>
            <person name="Trautwein-Schult A."/>
            <person name="Westhof E."/>
            <person name="Worch S."/>
            <person name="Dujon B."/>
            <person name="Souciet J.-L."/>
            <person name="Wincker P."/>
            <person name="Scholz U."/>
            <person name="Neuveglise N."/>
        </authorList>
    </citation>
    <scope>NUCLEOTIDE SEQUENCE</scope>
    <source>
        <strain evidence="1">LS3</strain>
    </source>
</reference>
<dbReference type="EMBL" id="HG937694">
    <property type="protein sequence ID" value="CDP37301.1"/>
    <property type="molecule type" value="Genomic_DNA"/>
</dbReference>
<organism evidence="1">
    <name type="scientific">Blastobotrys adeninivorans</name>
    <name type="common">Yeast</name>
    <name type="synonym">Arxula adeninivorans</name>
    <dbReference type="NCBI Taxonomy" id="409370"/>
    <lineage>
        <taxon>Eukaryota</taxon>
        <taxon>Fungi</taxon>
        <taxon>Dikarya</taxon>
        <taxon>Ascomycota</taxon>
        <taxon>Saccharomycotina</taxon>
        <taxon>Dipodascomycetes</taxon>
        <taxon>Dipodascales</taxon>
        <taxon>Trichomonascaceae</taxon>
        <taxon>Blastobotrys</taxon>
    </lineage>
</organism>